<proteinExistence type="inferred from homology"/>
<evidence type="ECO:0000256" key="2">
    <source>
        <dbReference type="ARBA" id="ARBA00023163"/>
    </source>
</evidence>
<comment type="subcellular location">
    <subcellularLocation>
        <location evidence="4">Cytoplasm</location>
    </subcellularLocation>
</comment>
<keyword evidence="4 6" id="KW-0808">Transferase</keyword>
<dbReference type="PANTHER" id="PTHR13946">
    <property type="entry name" value="DNA-DIRECTED RNA POLYMERASE I,II,III"/>
    <property type="match status" value="1"/>
</dbReference>
<keyword evidence="4" id="KW-0963">Cytoplasm</keyword>
<dbReference type="eggNOG" id="arCOG04111">
    <property type="taxonomic scope" value="Archaea"/>
</dbReference>
<comment type="catalytic activity">
    <reaction evidence="4">
        <text>RNA(n) + a ribonucleoside 5'-triphosphate = RNA(n+1) + diphosphate</text>
        <dbReference type="Rhea" id="RHEA:21248"/>
        <dbReference type="Rhea" id="RHEA-COMP:14527"/>
        <dbReference type="Rhea" id="RHEA-COMP:17342"/>
        <dbReference type="ChEBI" id="CHEBI:33019"/>
        <dbReference type="ChEBI" id="CHEBI:61557"/>
        <dbReference type="ChEBI" id="CHEBI:140395"/>
        <dbReference type="EC" id="2.7.7.6"/>
    </reaction>
</comment>
<name>A3MWJ0_PYRCJ</name>
<comment type="similarity">
    <text evidence="3 4">Belongs to the archaeal Rpo11/eukaryotic RPB11/RPC19 RNA polymerase subunit family.</text>
</comment>
<evidence type="ECO:0000256" key="1">
    <source>
        <dbReference type="ARBA" id="ARBA00022478"/>
    </source>
</evidence>
<dbReference type="OrthoDB" id="24205at2157"/>
<dbReference type="Pfam" id="PF13656">
    <property type="entry name" value="RNA_pol_L_2"/>
    <property type="match status" value="1"/>
</dbReference>
<dbReference type="GeneID" id="4908324"/>
<dbReference type="InterPro" id="IPR009025">
    <property type="entry name" value="RBP11-like_dimer"/>
</dbReference>
<evidence type="ECO:0000256" key="3">
    <source>
        <dbReference type="ARBA" id="ARBA00025751"/>
    </source>
</evidence>
<gene>
    <name evidence="4" type="primary">rpo11</name>
    <name evidence="4" type="synonym">rpoL</name>
    <name evidence="6" type="ordered locus">Pcal_1589</name>
</gene>
<dbReference type="STRING" id="410359.Pcal_1589"/>
<dbReference type="Gene3D" id="3.30.1360.10">
    <property type="entry name" value="RNA polymerase, RBP11-like subunit"/>
    <property type="match status" value="1"/>
</dbReference>
<dbReference type="EMBL" id="CP000561">
    <property type="protein sequence ID" value="ABO09007.1"/>
    <property type="molecule type" value="Genomic_DNA"/>
</dbReference>
<dbReference type="KEGG" id="pcl:Pcal_1589"/>
<feature type="domain" description="DNA-directed RNA polymerase RBP11-like dimerisation" evidence="5">
    <location>
        <begin position="14"/>
        <end position="85"/>
    </location>
</feature>
<dbReference type="GO" id="GO:0003677">
    <property type="term" value="F:DNA binding"/>
    <property type="evidence" value="ECO:0007669"/>
    <property type="project" value="InterPro"/>
</dbReference>
<dbReference type="GO" id="GO:0003899">
    <property type="term" value="F:DNA-directed RNA polymerase activity"/>
    <property type="evidence" value="ECO:0007669"/>
    <property type="project" value="UniProtKB-UniRule"/>
</dbReference>
<protein>
    <recommendedName>
        <fullName evidence="4">DNA-directed RNA polymerase subunit Rpo11</fullName>
        <ecNumber evidence="4">2.7.7.6</ecNumber>
    </recommendedName>
    <alternativeName>
        <fullName evidence="4">DNA-directed RNA polymerase subunit L</fullName>
    </alternativeName>
</protein>
<keyword evidence="7" id="KW-1185">Reference proteome</keyword>
<dbReference type="HAMAP" id="MF_00261">
    <property type="entry name" value="RNApol_arch_Rpo11"/>
    <property type="match status" value="1"/>
</dbReference>
<comment type="function">
    <text evidence="4">DNA-dependent RNA polymerase (RNAP) catalyzes the transcription of DNA into RNA using the four ribonucleoside triphosphates as substrates.</text>
</comment>
<evidence type="ECO:0000259" key="5">
    <source>
        <dbReference type="Pfam" id="PF13656"/>
    </source>
</evidence>
<dbReference type="InterPro" id="IPR008193">
    <property type="entry name" value="RNA_pol_Rpb11_13-16kDa_CS"/>
</dbReference>
<dbReference type="InterPro" id="IPR022905">
    <property type="entry name" value="Rpo11-like"/>
</dbReference>
<dbReference type="HOGENOM" id="CLU_090381_5_3_2"/>
<keyword evidence="4 6" id="KW-0548">Nucleotidyltransferase</keyword>
<dbReference type="GO" id="GO:0000428">
    <property type="term" value="C:DNA-directed RNA polymerase complex"/>
    <property type="evidence" value="ECO:0007669"/>
    <property type="project" value="UniProtKB-KW"/>
</dbReference>
<sequence>MISIDIVRLDESYLEFKAKGETYTLFSPLVEYLSKDPDVEYVQFDVDHPLQENVTFKVKVRRGNPLDAVKRAVEAILRDLEELERGFFQ</sequence>
<accession>A3MWJ0</accession>
<evidence type="ECO:0000313" key="7">
    <source>
        <dbReference type="Proteomes" id="UP000001431"/>
    </source>
</evidence>
<keyword evidence="1 4" id="KW-0240">DNA-directed RNA polymerase</keyword>
<dbReference type="AlphaFoldDB" id="A3MWJ0"/>
<dbReference type="EC" id="2.7.7.6" evidence="4"/>
<keyword evidence="2 4" id="KW-0804">Transcription</keyword>
<dbReference type="InterPro" id="IPR036603">
    <property type="entry name" value="RBP11-like"/>
</dbReference>
<reference evidence="6" key="1">
    <citation type="submission" date="2007-02" db="EMBL/GenBank/DDBJ databases">
        <title>Complete sequence of Pyrobaculum calidifontis JCM 11548.</title>
        <authorList>
            <consortium name="US DOE Joint Genome Institute"/>
            <person name="Copeland A."/>
            <person name="Lucas S."/>
            <person name="Lapidus A."/>
            <person name="Barry K."/>
            <person name="Glavina del Rio T."/>
            <person name="Dalin E."/>
            <person name="Tice H."/>
            <person name="Pitluck S."/>
            <person name="Chain P."/>
            <person name="Malfatti S."/>
            <person name="Shin M."/>
            <person name="Vergez L."/>
            <person name="Schmutz J."/>
            <person name="Larimer F."/>
            <person name="Land M."/>
            <person name="Hauser L."/>
            <person name="Kyrpides N."/>
            <person name="Mikhailova N."/>
            <person name="Cozen A.E."/>
            <person name="Fitz-Gibbon S.T."/>
            <person name="House C.H."/>
            <person name="Saltikov C."/>
            <person name="Lowe T.M."/>
            <person name="Richardson P."/>
        </authorList>
    </citation>
    <scope>NUCLEOTIDE SEQUENCE [LARGE SCALE GENOMIC DNA]</scope>
    <source>
        <strain evidence="6">JCM 11548</strain>
    </source>
</reference>
<dbReference type="SUPFAM" id="SSF55257">
    <property type="entry name" value="RBP11-like subunits of RNA polymerase"/>
    <property type="match status" value="1"/>
</dbReference>
<organism evidence="6 7">
    <name type="scientific">Pyrobaculum calidifontis (strain DSM 21063 / JCM 11548 / VA1)</name>
    <dbReference type="NCBI Taxonomy" id="410359"/>
    <lineage>
        <taxon>Archaea</taxon>
        <taxon>Thermoproteota</taxon>
        <taxon>Thermoprotei</taxon>
        <taxon>Thermoproteales</taxon>
        <taxon>Thermoproteaceae</taxon>
        <taxon>Pyrobaculum</taxon>
    </lineage>
</organism>
<dbReference type="PROSITE" id="PS01154">
    <property type="entry name" value="RNA_POL_L_13KD"/>
    <property type="match status" value="1"/>
</dbReference>
<evidence type="ECO:0000313" key="6">
    <source>
        <dbReference type="EMBL" id="ABO09007.1"/>
    </source>
</evidence>
<dbReference type="Proteomes" id="UP000001431">
    <property type="component" value="Chromosome"/>
</dbReference>
<comment type="subunit">
    <text evidence="4">Part of the RNA polymerase complex.</text>
</comment>
<dbReference type="GO" id="GO:0006351">
    <property type="term" value="P:DNA-templated transcription"/>
    <property type="evidence" value="ECO:0007669"/>
    <property type="project" value="UniProtKB-UniRule"/>
</dbReference>
<dbReference type="CDD" id="cd06927">
    <property type="entry name" value="RNAP_L"/>
    <property type="match status" value="1"/>
</dbReference>
<dbReference type="RefSeq" id="WP_011850265.1">
    <property type="nucleotide sequence ID" value="NC_009073.1"/>
</dbReference>
<dbReference type="GO" id="GO:0046983">
    <property type="term" value="F:protein dimerization activity"/>
    <property type="evidence" value="ECO:0007669"/>
    <property type="project" value="InterPro"/>
</dbReference>
<evidence type="ECO:0000256" key="4">
    <source>
        <dbReference type="HAMAP-Rule" id="MF_00261"/>
    </source>
</evidence>
<dbReference type="PANTHER" id="PTHR13946:SF28">
    <property type="entry name" value="DNA-DIRECTED RNA POLYMERASES I AND III SUBUNIT RPAC2"/>
    <property type="match status" value="1"/>
</dbReference>
<dbReference type="GO" id="GO:0005737">
    <property type="term" value="C:cytoplasm"/>
    <property type="evidence" value="ECO:0007669"/>
    <property type="project" value="UniProtKB-SubCell"/>
</dbReference>